<dbReference type="InterPro" id="IPR001846">
    <property type="entry name" value="VWF_type-D"/>
</dbReference>
<dbReference type="Proteomes" id="UP001479290">
    <property type="component" value="Unassembled WGS sequence"/>
</dbReference>
<evidence type="ECO:0000313" key="5">
    <source>
        <dbReference type="Proteomes" id="UP001479290"/>
    </source>
</evidence>
<proteinExistence type="predicted"/>
<dbReference type="Pfam" id="PF00094">
    <property type="entry name" value="VWD"/>
    <property type="match status" value="1"/>
</dbReference>
<dbReference type="PANTHER" id="PTHR11339:SF406">
    <property type="entry name" value="MUCIN-5AC-LIKE"/>
    <property type="match status" value="1"/>
</dbReference>
<sequence>RCNSWGDPHYKTFDGHYYTFQGNCTYVLFQEIIPKYNISVHVKNYYCDVQNNLACPEYVIVNYKSDKILLTSNTTVVQVYVNDALITPTYQLGDIIISTTDISVLVNISDIKVEILVTELAVAVKLPFSYFHGNTEGQCGVCDNSTANDCRLPNGTIDISCEHMAQLWMVPPGCKPSVNVTTNITSCSLEMYKACELINGKLFKKCHGVVPYQNYYEACKYDVCSLKNKSVACTSLDTYAQQCGLQSVCVDWKNSADLKGLCEYKCPKHKVYKACGPKIEKTCSTRYNEKFVEKDCQDKNCQKTFMEGCFCPDNTYLVSSTTDKCTSNCDCMGPDGLPRVPGDTWIFNCTIYNCSIESFGIVKEPIKCPTIQPCGPEYKTTNINCCSTCVCDLERCLQKKCDVGFELAANKPNNSCCPPCVRKEVCVYNNTEYKPGVKIPSEPCLECYCEMDKDPQTQQHAVKCVNKVCAPCPP</sequence>
<keyword evidence="2" id="KW-0325">Glycoprotein</keyword>
<dbReference type="SMART" id="SM00216">
    <property type="entry name" value="VWD"/>
    <property type="match status" value="1"/>
</dbReference>
<dbReference type="InterPro" id="IPR050780">
    <property type="entry name" value="Mucin_vWF_Thrombospondin_sf"/>
</dbReference>
<gene>
    <name evidence="4" type="ORF">ABG768_017960</name>
</gene>
<dbReference type="PROSITE" id="PS51233">
    <property type="entry name" value="VWFD"/>
    <property type="match status" value="1"/>
</dbReference>
<comment type="caution">
    <text evidence="4">The sequence shown here is derived from an EMBL/GenBank/DDBJ whole genome shotgun (WGS) entry which is preliminary data.</text>
</comment>
<dbReference type="AlphaFoldDB" id="A0AAW1YW48"/>
<evidence type="ECO:0000259" key="3">
    <source>
        <dbReference type="PROSITE" id="PS51233"/>
    </source>
</evidence>
<dbReference type="InterPro" id="IPR014853">
    <property type="entry name" value="VWF/SSPO/ZAN-like_Cys-rich_dom"/>
</dbReference>
<evidence type="ECO:0000256" key="2">
    <source>
        <dbReference type="ARBA" id="ARBA00023180"/>
    </source>
</evidence>
<feature type="domain" description="VWFD" evidence="3">
    <location>
        <begin position="1"/>
        <end position="175"/>
    </location>
</feature>
<feature type="non-terminal residue" evidence="4">
    <location>
        <position position="474"/>
    </location>
</feature>
<feature type="non-terminal residue" evidence="4">
    <location>
        <position position="1"/>
    </location>
</feature>
<accession>A0AAW1YW48</accession>
<dbReference type="SUPFAM" id="SSF57567">
    <property type="entry name" value="Serine protease inhibitors"/>
    <property type="match status" value="1"/>
</dbReference>
<dbReference type="Gene3D" id="2.10.25.10">
    <property type="entry name" value="Laminin"/>
    <property type="match status" value="1"/>
</dbReference>
<dbReference type="CDD" id="cd19941">
    <property type="entry name" value="TIL"/>
    <property type="match status" value="1"/>
</dbReference>
<dbReference type="InterPro" id="IPR036084">
    <property type="entry name" value="Ser_inhib-like_sf"/>
</dbReference>
<protein>
    <recommendedName>
        <fullName evidence="3">VWFD domain-containing protein</fullName>
    </recommendedName>
</protein>
<name>A0AAW1YW48_CULAL</name>
<evidence type="ECO:0000313" key="4">
    <source>
        <dbReference type="EMBL" id="KAK9952102.1"/>
    </source>
</evidence>
<organism evidence="4 5">
    <name type="scientific">Culter alburnus</name>
    <name type="common">Topmouth culter</name>
    <dbReference type="NCBI Taxonomy" id="194366"/>
    <lineage>
        <taxon>Eukaryota</taxon>
        <taxon>Metazoa</taxon>
        <taxon>Chordata</taxon>
        <taxon>Craniata</taxon>
        <taxon>Vertebrata</taxon>
        <taxon>Euteleostomi</taxon>
        <taxon>Actinopterygii</taxon>
        <taxon>Neopterygii</taxon>
        <taxon>Teleostei</taxon>
        <taxon>Ostariophysi</taxon>
        <taxon>Cypriniformes</taxon>
        <taxon>Xenocyprididae</taxon>
        <taxon>Xenocypridinae</taxon>
        <taxon>Culter</taxon>
    </lineage>
</organism>
<keyword evidence="1" id="KW-1015">Disulfide bond</keyword>
<reference evidence="4 5" key="1">
    <citation type="submission" date="2024-05" db="EMBL/GenBank/DDBJ databases">
        <title>A high-quality chromosomal-level genome assembly of Topmouth culter (Culter alburnus).</title>
        <authorList>
            <person name="Zhao H."/>
        </authorList>
    </citation>
    <scope>NUCLEOTIDE SEQUENCE [LARGE SCALE GENOMIC DNA]</scope>
    <source>
        <strain evidence="4">CATC2023</strain>
        <tissue evidence="4">Muscle</tissue>
    </source>
</reference>
<keyword evidence="5" id="KW-1185">Reference proteome</keyword>
<dbReference type="EMBL" id="JAWDJR010000024">
    <property type="protein sequence ID" value="KAK9952102.1"/>
    <property type="molecule type" value="Genomic_DNA"/>
</dbReference>
<dbReference type="PANTHER" id="PTHR11339">
    <property type="entry name" value="EXTRACELLULAR MATRIX GLYCOPROTEIN RELATED"/>
    <property type="match status" value="1"/>
</dbReference>
<evidence type="ECO:0000256" key="1">
    <source>
        <dbReference type="ARBA" id="ARBA00023157"/>
    </source>
</evidence>
<dbReference type="Pfam" id="PF08742">
    <property type="entry name" value="C8"/>
    <property type="match status" value="1"/>
</dbReference>
<dbReference type="SMART" id="SM00832">
    <property type="entry name" value="C8"/>
    <property type="match status" value="1"/>
</dbReference>